<evidence type="ECO:0000256" key="6">
    <source>
        <dbReference type="PIRNR" id="PIRNR000139"/>
    </source>
</evidence>
<dbReference type="PANTHER" id="PTHR32479:SF17">
    <property type="entry name" value="GLYCOLATE OXIDASE IRON-SULFUR SUBUNIT"/>
    <property type="match status" value="1"/>
</dbReference>
<dbReference type="Proteomes" id="UP000680067">
    <property type="component" value="Unassembled WGS sequence"/>
</dbReference>
<sequence>MQTNLLASLLATREGREADEILRKCVHCGFCTATCPTYQVTGDELDGPRGRIYLIKQVLEGKMPTEATQTHLDRCLTCRNCESTCPSGVHYSRLLDIGRHIVEQRVGRSPAQQLLRKTLQTGLTRQWLFRPAYRTGMLLRPLLPAGLRNKLRPAATQTTGSAQAARTHQRSMLLLDGCVQPVMSPEINAAAVRLLDKLGVQLVTAPKAGCCGAIHHHLNATEAALQDMRNNIDAWWPLIEAGAEAIVMTASGCGVTVRDYGYMLQDDPAYAAKARQVSALCKDISEVLEGFADDLIKLAPAAADQEKILFHPPCTLQHGQKIRGKVERLLAQHGIQVSLCADSHLCCGSAGTYSILQSSLAQTLRDRKLSALQATTPDRIVSANIGCIAHLQSGTETPVEHWIVLLERRLSAATSAG</sequence>
<keyword evidence="6" id="KW-0249">Electron transport</keyword>
<dbReference type="EC" id="1.1.99.14" evidence="6"/>
<evidence type="ECO:0000256" key="2">
    <source>
        <dbReference type="ARBA" id="ARBA00022723"/>
    </source>
</evidence>
<keyword evidence="5 6" id="KW-0411">Iron-sulfur</keyword>
<dbReference type="InterPro" id="IPR017896">
    <property type="entry name" value="4Fe4S_Fe-S-bd"/>
</dbReference>
<keyword evidence="2 6" id="KW-0479">Metal-binding</keyword>
<comment type="function">
    <text evidence="6">Component of a complex that catalyzes the oxidation of glycolate to glyoxylate.</text>
</comment>
<keyword evidence="9" id="KW-1185">Reference proteome</keyword>
<comment type="cofactor">
    <cofactor evidence="6">
        <name>[4Fe-4S] cluster</name>
        <dbReference type="ChEBI" id="CHEBI:49883"/>
    </cofactor>
    <text evidence="6">Binds 2 [4Fe-4S] clusters.</text>
</comment>
<dbReference type="InterPro" id="IPR004017">
    <property type="entry name" value="Cys_rich_dom"/>
</dbReference>
<evidence type="ECO:0000256" key="4">
    <source>
        <dbReference type="ARBA" id="ARBA00023004"/>
    </source>
</evidence>
<comment type="caution">
    <text evidence="8">The sequence shown here is derived from an EMBL/GenBank/DDBJ whole genome shotgun (WGS) entry which is preliminary data.</text>
</comment>
<dbReference type="RefSeq" id="WP_212687802.1">
    <property type="nucleotide sequence ID" value="NZ_JAGSPN010000006.1"/>
</dbReference>
<reference evidence="8" key="1">
    <citation type="submission" date="2021-04" db="EMBL/GenBank/DDBJ databases">
        <title>novel species isolated from subtropical streams in China.</title>
        <authorList>
            <person name="Lu H."/>
        </authorList>
    </citation>
    <scope>NUCLEOTIDE SEQUENCE</scope>
    <source>
        <strain evidence="8">LFS511W</strain>
    </source>
</reference>
<dbReference type="PROSITE" id="PS51379">
    <property type="entry name" value="4FE4S_FER_2"/>
    <property type="match status" value="2"/>
</dbReference>
<dbReference type="Pfam" id="PF13183">
    <property type="entry name" value="Fer4_8"/>
    <property type="match status" value="1"/>
</dbReference>
<dbReference type="PIRSF" id="PIRSF000139">
    <property type="entry name" value="Glc_ox_4Fe-4S"/>
    <property type="match status" value="1"/>
</dbReference>
<evidence type="ECO:0000256" key="3">
    <source>
        <dbReference type="ARBA" id="ARBA00022737"/>
    </source>
</evidence>
<gene>
    <name evidence="8" type="primary">glcF</name>
    <name evidence="8" type="ORF">KDM89_10075</name>
</gene>
<dbReference type="Gene3D" id="1.10.1060.10">
    <property type="entry name" value="Alpha-helical ferredoxin"/>
    <property type="match status" value="1"/>
</dbReference>
<organism evidence="8 9">
    <name type="scientific">Undibacterium luofuense</name>
    <dbReference type="NCBI Taxonomy" id="2828733"/>
    <lineage>
        <taxon>Bacteria</taxon>
        <taxon>Pseudomonadati</taxon>
        <taxon>Pseudomonadota</taxon>
        <taxon>Betaproteobacteria</taxon>
        <taxon>Burkholderiales</taxon>
        <taxon>Oxalobacteraceae</taxon>
        <taxon>Undibacterium</taxon>
    </lineage>
</organism>
<feature type="domain" description="4Fe-4S ferredoxin-type" evidence="7">
    <location>
        <begin position="14"/>
        <end position="45"/>
    </location>
</feature>
<dbReference type="PROSITE" id="PS00198">
    <property type="entry name" value="4FE4S_FER_1"/>
    <property type="match status" value="2"/>
</dbReference>
<dbReference type="FunFam" id="1.10.1060.10:FF:000012">
    <property type="entry name" value="Glycolate oxidase iron-sulfur subunit"/>
    <property type="match status" value="1"/>
</dbReference>
<dbReference type="GO" id="GO:0051539">
    <property type="term" value="F:4 iron, 4 sulfur cluster binding"/>
    <property type="evidence" value="ECO:0007669"/>
    <property type="project" value="UniProtKB-UniRule"/>
</dbReference>
<dbReference type="InterPro" id="IPR017900">
    <property type="entry name" value="4Fe4S_Fe_S_CS"/>
</dbReference>
<evidence type="ECO:0000313" key="8">
    <source>
        <dbReference type="EMBL" id="MBR7782492.1"/>
    </source>
</evidence>
<keyword evidence="8" id="KW-0560">Oxidoreductase</keyword>
<evidence type="ECO:0000313" key="9">
    <source>
        <dbReference type="Proteomes" id="UP000680067"/>
    </source>
</evidence>
<dbReference type="GO" id="GO:0019154">
    <property type="term" value="F:glycolate dehydrogenase activity"/>
    <property type="evidence" value="ECO:0007669"/>
    <property type="project" value="UniProtKB-EC"/>
</dbReference>
<evidence type="ECO:0000259" key="7">
    <source>
        <dbReference type="PROSITE" id="PS51379"/>
    </source>
</evidence>
<keyword evidence="4 6" id="KW-0408">Iron</keyword>
<comment type="catalytic activity">
    <reaction evidence="6">
        <text>glycolate + A = glyoxylate + AH2</text>
        <dbReference type="Rhea" id="RHEA:21264"/>
        <dbReference type="ChEBI" id="CHEBI:13193"/>
        <dbReference type="ChEBI" id="CHEBI:17499"/>
        <dbReference type="ChEBI" id="CHEBI:29805"/>
        <dbReference type="ChEBI" id="CHEBI:36655"/>
        <dbReference type="EC" id="1.1.99.14"/>
    </reaction>
</comment>
<dbReference type="PANTHER" id="PTHR32479">
    <property type="entry name" value="GLYCOLATE OXIDASE IRON-SULFUR SUBUNIT"/>
    <property type="match status" value="1"/>
</dbReference>
<evidence type="ECO:0000256" key="5">
    <source>
        <dbReference type="ARBA" id="ARBA00023014"/>
    </source>
</evidence>
<dbReference type="SUPFAM" id="SSF54862">
    <property type="entry name" value="4Fe-4S ferredoxins"/>
    <property type="match status" value="1"/>
</dbReference>
<dbReference type="InterPro" id="IPR012257">
    <property type="entry name" value="Glc_ox_4Fe-4S"/>
</dbReference>
<accession>A0A941DK32</accession>
<proteinExistence type="predicted"/>
<keyword evidence="6" id="KW-0813">Transport</keyword>
<comment type="catalytic activity">
    <reaction evidence="6">
        <text>(R)-lactate + A = pyruvate + AH2</text>
        <dbReference type="Rhea" id="RHEA:15089"/>
        <dbReference type="ChEBI" id="CHEBI:13193"/>
        <dbReference type="ChEBI" id="CHEBI:15361"/>
        <dbReference type="ChEBI" id="CHEBI:16004"/>
        <dbReference type="ChEBI" id="CHEBI:17499"/>
    </reaction>
</comment>
<dbReference type="InterPro" id="IPR009051">
    <property type="entry name" value="Helical_ferredxn"/>
</dbReference>
<dbReference type="NCBIfam" id="NF008434">
    <property type="entry name" value="PRK11274.1"/>
    <property type="match status" value="1"/>
</dbReference>
<keyword evidence="3" id="KW-0677">Repeat</keyword>
<dbReference type="GO" id="GO:0046872">
    <property type="term" value="F:metal ion binding"/>
    <property type="evidence" value="ECO:0007669"/>
    <property type="project" value="UniProtKB-UniRule"/>
</dbReference>
<keyword evidence="1 6" id="KW-0004">4Fe-4S</keyword>
<dbReference type="AlphaFoldDB" id="A0A941DK32"/>
<evidence type="ECO:0000256" key="1">
    <source>
        <dbReference type="ARBA" id="ARBA00022485"/>
    </source>
</evidence>
<protein>
    <recommendedName>
        <fullName evidence="6">Glycolate oxidase iron-sulfur subunit</fullName>
        <ecNumber evidence="6">1.1.99.14</ecNumber>
    </recommendedName>
</protein>
<dbReference type="EMBL" id="JAGSPN010000006">
    <property type="protein sequence ID" value="MBR7782492.1"/>
    <property type="molecule type" value="Genomic_DNA"/>
</dbReference>
<name>A0A941DK32_9BURK</name>
<feature type="domain" description="4Fe-4S ferredoxin-type" evidence="7">
    <location>
        <begin position="66"/>
        <end position="95"/>
    </location>
</feature>
<dbReference type="Pfam" id="PF02754">
    <property type="entry name" value="CCG"/>
    <property type="match status" value="2"/>
</dbReference>